<accession>A0ABW5EXH2</accession>
<reference evidence="2" key="1">
    <citation type="journal article" date="2019" name="Int. J. Syst. Evol. Microbiol.">
        <title>The Global Catalogue of Microorganisms (GCM) 10K type strain sequencing project: providing services to taxonomists for standard genome sequencing and annotation.</title>
        <authorList>
            <consortium name="The Broad Institute Genomics Platform"/>
            <consortium name="The Broad Institute Genome Sequencing Center for Infectious Disease"/>
            <person name="Wu L."/>
            <person name="Ma J."/>
        </authorList>
    </citation>
    <scope>NUCLEOTIDE SEQUENCE [LARGE SCALE GENOMIC DNA]</scope>
    <source>
        <strain evidence="2">CCUG 62793</strain>
    </source>
</reference>
<evidence type="ECO:0000313" key="2">
    <source>
        <dbReference type="Proteomes" id="UP001597287"/>
    </source>
</evidence>
<name>A0ABW5EXH2_9BURK</name>
<comment type="caution">
    <text evidence="1">The sequence shown here is derived from an EMBL/GenBank/DDBJ whole genome shotgun (WGS) entry which is preliminary data.</text>
</comment>
<evidence type="ECO:0000313" key="1">
    <source>
        <dbReference type="EMBL" id="MFD2322526.1"/>
    </source>
</evidence>
<dbReference type="EMBL" id="JBHUIG010000041">
    <property type="protein sequence ID" value="MFD2322526.1"/>
    <property type="molecule type" value="Genomic_DNA"/>
</dbReference>
<organism evidence="1 2">
    <name type="scientific">Delftia deserti</name>
    <dbReference type="NCBI Taxonomy" id="1651218"/>
    <lineage>
        <taxon>Bacteria</taxon>
        <taxon>Pseudomonadati</taxon>
        <taxon>Pseudomonadota</taxon>
        <taxon>Betaproteobacteria</taxon>
        <taxon>Burkholderiales</taxon>
        <taxon>Comamonadaceae</taxon>
        <taxon>Delftia</taxon>
    </lineage>
</organism>
<protein>
    <recommendedName>
        <fullName evidence="3">Conjugal transfer protein TraD</fullName>
    </recommendedName>
</protein>
<gene>
    <name evidence="1" type="ORF">ACFSPV_28005</name>
</gene>
<evidence type="ECO:0008006" key="3">
    <source>
        <dbReference type="Google" id="ProtNLM"/>
    </source>
</evidence>
<dbReference type="Proteomes" id="UP001597287">
    <property type="component" value="Unassembled WGS sequence"/>
</dbReference>
<sequence>MMNITAMKKRLSQLDAQKAALLAQVSSTARKNSDARKYAIGGALLKLATTDARANEVLRKVWALSQKDKPRAFEDASIPTIEHASLTTKSVEAK</sequence>
<proteinExistence type="predicted"/>
<keyword evidence="2" id="KW-1185">Reference proteome</keyword>
<dbReference type="RefSeq" id="WP_310636249.1">
    <property type="nucleotide sequence ID" value="NZ_JBHSIH010000001.1"/>
</dbReference>